<evidence type="ECO:0000313" key="11">
    <source>
        <dbReference type="EMBL" id="AXY21629.1"/>
    </source>
</evidence>
<keyword evidence="8" id="KW-0311">Gluconate utilization</keyword>
<evidence type="ECO:0000313" key="12">
    <source>
        <dbReference type="Proteomes" id="UP000264120"/>
    </source>
</evidence>
<keyword evidence="12" id="KW-1185">Reference proteome</keyword>
<comment type="catalytic activity">
    <reaction evidence="9 10">
        <text>D-gluconate + ATP = 6-phospho-D-gluconate + ADP + H(+)</text>
        <dbReference type="Rhea" id="RHEA:19433"/>
        <dbReference type="ChEBI" id="CHEBI:15378"/>
        <dbReference type="ChEBI" id="CHEBI:18391"/>
        <dbReference type="ChEBI" id="CHEBI:30616"/>
        <dbReference type="ChEBI" id="CHEBI:58759"/>
        <dbReference type="ChEBI" id="CHEBI:456216"/>
        <dbReference type="EC" id="2.7.1.12"/>
    </reaction>
</comment>
<keyword evidence="6 10" id="KW-0418">Kinase</keyword>
<dbReference type="Pfam" id="PF13671">
    <property type="entry name" value="AAA_33"/>
    <property type="match status" value="1"/>
</dbReference>
<gene>
    <name evidence="11" type="primary">gntK_1</name>
    <name evidence="11" type="ORF">CD178_00827</name>
</gene>
<dbReference type="AlphaFoldDB" id="A0A347W9T6"/>
<proteinExistence type="inferred from homology"/>
<organism evidence="11 12">
    <name type="scientific">Komagataeibacter saccharivorans</name>
    <dbReference type="NCBI Taxonomy" id="265959"/>
    <lineage>
        <taxon>Bacteria</taxon>
        <taxon>Pseudomonadati</taxon>
        <taxon>Pseudomonadota</taxon>
        <taxon>Alphaproteobacteria</taxon>
        <taxon>Acetobacterales</taxon>
        <taxon>Acetobacteraceae</taxon>
        <taxon>Komagataeibacter</taxon>
    </lineage>
</organism>
<reference evidence="11 12" key="1">
    <citation type="submission" date="2017-08" db="EMBL/GenBank/DDBJ databases">
        <title>Complete genome sequence of Gluconacetobacter saccharivorans CV1 isolated from Fermented Vinegar.</title>
        <authorList>
            <person name="Kim S.-Y."/>
        </authorList>
    </citation>
    <scope>NUCLEOTIDE SEQUENCE [LARGE SCALE GENOMIC DNA]</scope>
    <source>
        <strain evidence="11 12">CV1</strain>
    </source>
</reference>
<dbReference type="SUPFAM" id="SSF52540">
    <property type="entry name" value="P-loop containing nucleoside triphosphate hydrolases"/>
    <property type="match status" value="1"/>
</dbReference>
<dbReference type="PANTHER" id="PTHR43442:SF3">
    <property type="entry name" value="GLUCONOKINASE-RELATED"/>
    <property type="match status" value="1"/>
</dbReference>
<dbReference type="GO" id="GO:0019521">
    <property type="term" value="P:D-gluconate metabolic process"/>
    <property type="evidence" value="ECO:0007669"/>
    <property type="project" value="UniProtKB-KW"/>
</dbReference>
<sequence length="189" mass="20736">MTGPGLQDQGIRPLVLVVMGVSGCGKTTLAEGLHNLLGWPYQEGDLLHPRANVQKMAAGIPLTDADRTPWLEACHTWLLERVKSGQGGILTCSALKRSYRDLLRADGAADIVFVYLEIPESTLYDRLRRRRGHYMPASLLPSQLATLEPPTADEHPVVVHLEATPAELIAETLGLLKQKFPERNAAGRE</sequence>
<evidence type="ECO:0000256" key="2">
    <source>
        <dbReference type="ARBA" id="ARBA00008420"/>
    </source>
</evidence>
<evidence type="ECO:0000256" key="1">
    <source>
        <dbReference type="ARBA" id="ARBA00004761"/>
    </source>
</evidence>
<dbReference type="InterPro" id="IPR006001">
    <property type="entry name" value="Therm_gnt_kin"/>
</dbReference>
<keyword evidence="5 10" id="KW-0547">Nucleotide-binding</keyword>
<dbReference type="RefSeq" id="WP_162900399.1">
    <property type="nucleotide sequence ID" value="NZ_CP023036.1"/>
</dbReference>
<dbReference type="FunFam" id="3.40.50.300:FF:000522">
    <property type="entry name" value="Gluconokinase"/>
    <property type="match status" value="1"/>
</dbReference>
<evidence type="ECO:0000256" key="9">
    <source>
        <dbReference type="ARBA" id="ARBA00048090"/>
    </source>
</evidence>
<dbReference type="EMBL" id="CP023036">
    <property type="protein sequence ID" value="AXY21629.1"/>
    <property type="molecule type" value="Genomic_DNA"/>
</dbReference>
<protein>
    <recommendedName>
        <fullName evidence="3 10">Gluconokinase</fullName>
        <ecNumber evidence="3 10">2.7.1.12</ecNumber>
    </recommendedName>
</protein>
<keyword evidence="4 10" id="KW-0808">Transferase</keyword>
<dbReference type="PANTHER" id="PTHR43442">
    <property type="entry name" value="GLUCONOKINASE-RELATED"/>
    <property type="match status" value="1"/>
</dbReference>
<evidence type="ECO:0000256" key="5">
    <source>
        <dbReference type="ARBA" id="ARBA00022741"/>
    </source>
</evidence>
<evidence type="ECO:0000256" key="3">
    <source>
        <dbReference type="ARBA" id="ARBA00012054"/>
    </source>
</evidence>
<evidence type="ECO:0000256" key="10">
    <source>
        <dbReference type="RuleBase" id="RU363066"/>
    </source>
</evidence>
<dbReference type="CDD" id="cd02021">
    <property type="entry name" value="GntK"/>
    <property type="match status" value="1"/>
</dbReference>
<dbReference type="Proteomes" id="UP000264120">
    <property type="component" value="Chromosome"/>
</dbReference>
<comment type="similarity">
    <text evidence="2 10">Belongs to the gluconokinase GntK/GntV family.</text>
</comment>
<dbReference type="GO" id="GO:0046316">
    <property type="term" value="F:gluconokinase activity"/>
    <property type="evidence" value="ECO:0007669"/>
    <property type="project" value="UniProtKB-EC"/>
</dbReference>
<dbReference type="GO" id="GO:0005737">
    <property type="term" value="C:cytoplasm"/>
    <property type="evidence" value="ECO:0007669"/>
    <property type="project" value="TreeGrafter"/>
</dbReference>
<dbReference type="KEGG" id="ksc:CD178_00827"/>
<comment type="pathway">
    <text evidence="1">Carbohydrate acid metabolism.</text>
</comment>
<dbReference type="Gene3D" id="3.40.50.300">
    <property type="entry name" value="P-loop containing nucleotide triphosphate hydrolases"/>
    <property type="match status" value="1"/>
</dbReference>
<evidence type="ECO:0000256" key="7">
    <source>
        <dbReference type="ARBA" id="ARBA00022840"/>
    </source>
</evidence>
<evidence type="ECO:0000256" key="4">
    <source>
        <dbReference type="ARBA" id="ARBA00022679"/>
    </source>
</evidence>
<evidence type="ECO:0000256" key="8">
    <source>
        <dbReference type="ARBA" id="ARBA00023064"/>
    </source>
</evidence>
<keyword evidence="7 10" id="KW-0067">ATP-binding</keyword>
<dbReference type="GO" id="GO:0005524">
    <property type="term" value="F:ATP binding"/>
    <property type="evidence" value="ECO:0007669"/>
    <property type="project" value="UniProtKB-KW"/>
</dbReference>
<evidence type="ECO:0000256" key="6">
    <source>
        <dbReference type="ARBA" id="ARBA00022777"/>
    </source>
</evidence>
<dbReference type="NCBIfam" id="TIGR01313">
    <property type="entry name" value="therm_gnt_kin"/>
    <property type="match status" value="1"/>
</dbReference>
<dbReference type="EC" id="2.7.1.12" evidence="3 10"/>
<name>A0A347W9T6_9PROT</name>
<dbReference type="InterPro" id="IPR027417">
    <property type="entry name" value="P-loop_NTPase"/>
</dbReference>
<accession>A0A347W9T6</accession>